<dbReference type="Pfam" id="PF00072">
    <property type="entry name" value="Response_reg"/>
    <property type="match status" value="1"/>
</dbReference>
<reference evidence="6 7" key="1">
    <citation type="submission" date="2016-10" db="EMBL/GenBank/DDBJ databases">
        <authorList>
            <person name="de Groot N.N."/>
        </authorList>
    </citation>
    <scope>NUCLEOTIDE SEQUENCE [LARGE SCALE GENOMIC DNA]</scope>
    <source>
        <strain evidence="6 7">DSM 22012</strain>
    </source>
</reference>
<dbReference type="InterPro" id="IPR011006">
    <property type="entry name" value="CheY-like_superfamily"/>
</dbReference>
<keyword evidence="2" id="KW-0597">Phosphoprotein</keyword>
<dbReference type="AlphaFoldDB" id="A0A1H6CB72"/>
<name>A0A1H6CB72_9GAMM</name>
<organism evidence="6 7">
    <name type="scientific">Marinobacterium lutimaris</name>
    <dbReference type="NCBI Taxonomy" id="568106"/>
    <lineage>
        <taxon>Bacteria</taxon>
        <taxon>Pseudomonadati</taxon>
        <taxon>Pseudomonadota</taxon>
        <taxon>Gammaproteobacteria</taxon>
        <taxon>Oceanospirillales</taxon>
        <taxon>Oceanospirillaceae</taxon>
        <taxon>Marinobacterium</taxon>
    </lineage>
</organism>
<evidence type="ECO:0000259" key="5">
    <source>
        <dbReference type="PROSITE" id="PS51755"/>
    </source>
</evidence>
<keyword evidence="1 3" id="KW-0238">DNA-binding</keyword>
<dbReference type="SMART" id="SM00448">
    <property type="entry name" value="REC"/>
    <property type="match status" value="1"/>
</dbReference>
<evidence type="ECO:0000256" key="3">
    <source>
        <dbReference type="PROSITE-ProRule" id="PRU01091"/>
    </source>
</evidence>
<dbReference type="CDD" id="cd00383">
    <property type="entry name" value="trans_reg_C"/>
    <property type="match status" value="1"/>
</dbReference>
<accession>A0A1H6CB72</accession>
<dbReference type="CDD" id="cd17574">
    <property type="entry name" value="REC_OmpR"/>
    <property type="match status" value="1"/>
</dbReference>
<dbReference type="PROSITE" id="PS50110">
    <property type="entry name" value="RESPONSE_REGULATORY"/>
    <property type="match status" value="1"/>
</dbReference>
<gene>
    <name evidence="6" type="ORF">SAMN05444390_103321</name>
</gene>
<sequence length="237" mass="26793">MKVLIAEDDLNIRLGLCDLLEAEGYDCIEAADGEQAWTLYSERIAGQPEPALVLLDIMMPKLDGYSVCKRIRQQDQQIPVIFITAKSEEIDQVLGLELGADDYIKKPFGSREVIARIHAVTRRCLAAAQPPSVSENGTDSFEMADLRVFPAQLRAERGGVKIDLSLRDLQILHLLYRNKGRVLSRDELFDECWGRRYLPNSRTLDQHISKLRKAVERDVQAPEIIVTVHGVGYRYDG</sequence>
<feature type="domain" description="OmpR/PhoB-type" evidence="5">
    <location>
        <begin position="138"/>
        <end position="237"/>
    </location>
</feature>
<protein>
    <submittedName>
        <fullName evidence="6">DNA-binding response regulator, OmpR family, contains REC and winged-helix (WHTH) domain</fullName>
    </submittedName>
</protein>
<dbReference type="InterPro" id="IPR001789">
    <property type="entry name" value="Sig_transdc_resp-reg_receiver"/>
</dbReference>
<evidence type="ECO:0000256" key="2">
    <source>
        <dbReference type="PROSITE-ProRule" id="PRU00169"/>
    </source>
</evidence>
<dbReference type="Gene3D" id="1.10.10.10">
    <property type="entry name" value="Winged helix-like DNA-binding domain superfamily/Winged helix DNA-binding domain"/>
    <property type="match status" value="1"/>
</dbReference>
<feature type="DNA-binding region" description="OmpR/PhoB-type" evidence="3">
    <location>
        <begin position="138"/>
        <end position="237"/>
    </location>
</feature>
<evidence type="ECO:0000313" key="6">
    <source>
        <dbReference type="EMBL" id="SEG69905.1"/>
    </source>
</evidence>
<dbReference type="OrthoDB" id="9802426at2"/>
<feature type="modified residue" description="4-aspartylphosphate" evidence="2">
    <location>
        <position position="56"/>
    </location>
</feature>
<dbReference type="InterPro" id="IPR036388">
    <property type="entry name" value="WH-like_DNA-bd_sf"/>
</dbReference>
<dbReference type="RefSeq" id="WP_104004160.1">
    <property type="nucleotide sequence ID" value="NZ_FNVQ01000003.1"/>
</dbReference>
<dbReference type="InterPro" id="IPR039420">
    <property type="entry name" value="WalR-like"/>
</dbReference>
<dbReference type="GO" id="GO:0032993">
    <property type="term" value="C:protein-DNA complex"/>
    <property type="evidence" value="ECO:0007669"/>
    <property type="project" value="TreeGrafter"/>
</dbReference>
<dbReference type="InterPro" id="IPR016032">
    <property type="entry name" value="Sig_transdc_resp-reg_C-effctor"/>
</dbReference>
<dbReference type="GO" id="GO:0000156">
    <property type="term" value="F:phosphorelay response regulator activity"/>
    <property type="evidence" value="ECO:0007669"/>
    <property type="project" value="TreeGrafter"/>
</dbReference>
<dbReference type="PANTHER" id="PTHR48111:SF11">
    <property type="entry name" value="TWO-COMPONENT RESPONSE REGULATOR"/>
    <property type="match status" value="1"/>
</dbReference>
<dbReference type="GO" id="GO:0006355">
    <property type="term" value="P:regulation of DNA-templated transcription"/>
    <property type="evidence" value="ECO:0007669"/>
    <property type="project" value="InterPro"/>
</dbReference>
<dbReference type="Gene3D" id="3.40.50.2300">
    <property type="match status" value="1"/>
</dbReference>
<feature type="domain" description="Response regulatory" evidence="4">
    <location>
        <begin position="2"/>
        <end position="121"/>
    </location>
</feature>
<dbReference type="EMBL" id="FNVQ01000003">
    <property type="protein sequence ID" value="SEG69905.1"/>
    <property type="molecule type" value="Genomic_DNA"/>
</dbReference>
<dbReference type="Pfam" id="PF00486">
    <property type="entry name" value="Trans_reg_C"/>
    <property type="match status" value="1"/>
</dbReference>
<evidence type="ECO:0000313" key="7">
    <source>
        <dbReference type="Proteomes" id="UP000236745"/>
    </source>
</evidence>
<keyword evidence="7" id="KW-1185">Reference proteome</keyword>
<dbReference type="PROSITE" id="PS51755">
    <property type="entry name" value="OMPR_PHOB"/>
    <property type="match status" value="1"/>
</dbReference>
<evidence type="ECO:0000259" key="4">
    <source>
        <dbReference type="PROSITE" id="PS50110"/>
    </source>
</evidence>
<evidence type="ECO:0000256" key="1">
    <source>
        <dbReference type="ARBA" id="ARBA00023125"/>
    </source>
</evidence>
<dbReference type="SMART" id="SM00862">
    <property type="entry name" value="Trans_reg_C"/>
    <property type="match status" value="1"/>
</dbReference>
<dbReference type="GO" id="GO:0000976">
    <property type="term" value="F:transcription cis-regulatory region binding"/>
    <property type="evidence" value="ECO:0007669"/>
    <property type="project" value="TreeGrafter"/>
</dbReference>
<proteinExistence type="predicted"/>
<dbReference type="InterPro" id="IPR001867">
    <property type="entry name" value="OmpR/PhoB-type_DNA-bd"/>
</dbReference>
<dbReference type="Proteomes" id="UP000236745">
    <property type="component" value="Unassembled WGS sequence"/>
</dbReference>
<dbReference type="Gene3D" id="6.10.250.690">
    <property type="match status" value="1"/>
</dbReference>
<dbReference type="GO" id="GO:0005829">
    <property type="term" value="C:cytosol"/>
    <property type="evidence" value="ECO:0007669"/>
    <property type="project" value="TreeGrafter"/>
</dbReference>
<dbReference type="PANTHER" id="PTHR48111">
    <property type="entry name" value="REGULATOR OF RPOS"/>
    <property type="match status" value="1"/>
</dbReference>
<dbReference type="SUPFAM" id="SSF52172">
    <property type="entry name" value="CheY-like"/>
    <property type="match status" value="1"/>
</dbReference>
<dbReference type="SUPFAM" id="SSF46894">
    <property type="entry name" value="C-terminal effector domain of the bipartite response regulators"/>
    <property type="match status" value="1"/>
</dbReference>